<proteinExistence type="predicted"/>
<comment type="caution">
    <text evidence="2">The sequence shown here is derived from an EMBL/GenBank/DDBJ whole genome shotgun (WGS) entry which is preliminary data.</text>
</comment>
<feature type="compositionally biased region" description="Basic residues" evidence="1">
    <location>
        <begin position="103"/>
        <end position="113"/>
    </location>
</feature>
<organism evidence="2 3">
    <name type="scientific">Micromonospora humida</name>
    <dbReference type="NCBI Taxonomy" id="2809018"/>
    <lineage>
        <taxon>Bacteria</taxon>
        <taxon>Bacillati</taxon>
        <taxon>Actinomycetota</taxon>
        <taxon>Actinomycetes</taxon>
        <taxon>Micromonosporales</taxon>
        <taxon>Micromonosporaceae</taxon>
        <taxon>Micromonospora</taxon>
    </lineage>
</organism>
<keyword evidence="3" id="KW-1185">Reference proteome</keyword>
<sequence>MTRYRLDQETAERLLSGAVDGSTGPVRPLVTLLTAVRPAAARDELPGESAAMSAFRAARATLAIPVPDRPADPARDPDGPVDGNDPGPDHPPGPGCPPTTGGRKGRRPPTHDR</sequence>
<evidence type="ECO:0000256" key="1">
    <source>
        <dbReference type="SAM" id="MobiDB-lite"/>
    </source>
</evidence>
<dbReference type="Proteomes" id="UP001518872">
    <property type="component" value="Unassembled WGS sequence"/>
</dbReference>
<name>A0ABS2J2F8_9ACTN</name>
<evidence type="ECO:0000313" key="3">
    <source>
        <dbReference type="Proteomes" id="UP001518872"/>
    </source>
</evidence>
<evidence type="ECO:0000313" key="2">
    <source>
        <dbReference type="EMBL" id="MBM7080260.1"/>
    </source>
</evidence>
<protein>
    <submittedName>
        <fullName evidence="2">Uncharacterized protein</fullName>
    </submittedName>
</protein>
<feature type="region of interest" description="Disordered" evidence="1">
    <location>
        <begin position="63"/>
        <end position="113"/>
    </location>
</feature>
<dbReference type="RefSeq" id="WP_204928008.1">
    <property type="nucleotide sequence ID" value="NZ_JAFEUC010000017.1"/>
</dbReference>
<dbReference type="EMBL" id="JAFEUC010000017">
    <property type="protein sequence ID" value="MBM7080260.1"/>
    <property type="molecule type" value="Genomic_DNA"/>
</dbReference>
<feature type="compositionally biased region" description="Basic and acidic residues" evidence="1">
    <location>
        <begin position="69"/>
        <end position="78"/>
    </location>
</feature>
<gene>
    <name evidence="2" type="ORF">JQX11_28470</name>
</gene>
<reference evidence="2 3" key="1">
    <citation type="submission" date="2021-02" db="EMBL/GenBank/DDBJ databases">
        <authorList>
            <person name="Ra J.-S."/>
        </authorList>
    </citation>
    <scope>NUCLEOTIDE SEQUENCE [LARGE SCALE GENOMIC DNA]</scope>
    <source>
        <strain evidence="2 3">MMS20-R1-14</strain>
    </source>
</reference>
<accession>A0ABS2J2F8</accession>